<dbReference type="GO" id="GO:0004557">
    <property type="term" value="F:alpha-galactosidase activity"/>
    <property type="evidence" value="ECO:0007669"/>
    <property type="project" value="UniProtKB-UniRule"/>
</dbReference>
<dbReference type="SUPFAM" id="SSF51445">
    <property type="entry name" value="(Trans)glycosidases"/>
    <property type="match status" value="1"/>
</dbReference>
<evidence type="ECO:0000256" key="1">
    <source>
        <dbReference type="ARBA" id="ARBA00001255"/>
    </source>
</evidence>
<dbReference type="PRINTS" id="PR00743">
    <property type="entry name" value="GLHYDRLASE36"/>
</dbReference>
<dbReference type="CDD" id="cd14791">
    <property type="entry name" value="GH36"/>
    <property type="match status" value="1"/>
</dbReference>
<feature type="binding site" evidence="7">
    <location>
        <begin position="463"/>
        <end position="467"/>
    </location>
    <ligand>
        <name>substrate</name>
    </ligand>
</feature>
<dbReference type="PROSITE" id="PS00512">
    <property type="entry name" value="ALPHA_GALACTOSIDASE"/>
    <property type="match status" value="1"/>
</dbReference>
<dbReference type="Gene3D" id="2.70.98.60">
    <property type="entry name" value="alpha-galactosidase from lactobacil brevis"/>
    <property type="match status" value="1"/>
</dbReference>
<comment type="catalytic activity">
    <reaction evidence="1 5">
        <text>Hydrolysis of terminal, non-reducing alpha-D-galactose residues in alpha-D-galactosides, including galactose oligosaccharides, galactomannans and galactolipids.</text>
        <dbReference type="EC" id="3.2.1.22"/>
    </reaction>
</comment>
<evidence type="ECO:0000256" key="5">
    <source>
        <dbReference type="PIRNR" id="PIRNR005536"/>
    </source>
</evidence>
<dbReference type="Pfam" id="PF16874">
    <property type="entry name" value="Glyco_hydro_36C"/>
    <property type="match status" value="1"/>
</dbReference>
<evidence type="ECO:0000259" key="10">
    <source>
        <dbReference type="Pfam" id="PF16875"/>
    </source>
</evidence>
<evidence type="ECO:0000256" key="4">
    <source>
        <dbReference type="ARBA" id="ARBA00023295"/>
    </source>
</evidence>
<evidence type="ECO:0000256" key="3">
    <source>
        <dbReference type="ARBA" id="ARBA00022801"/>
    </source>
</evidence>
<dbReference type="EC" id="3.2.1.22" evidence="2 5"/>
<feature type="binding site" evidence="7">
    <location>
        <begin position="349"/>
        <end position="350"/>
    </location>
    <ligand>
        <name>substrate</name>
    </ligand>
</feature>
<dbReference type="Gene3D" id="2.60.40.1180">
    <property type="entry name" value="Golgi alpha-mannosidase II"/>
    <property type="match status" value="1"/>
</dbReference>
<evidence type="ECO:0000256" key="6">
    <source>
        <dbReference type="PIRSR" id="PIRSR005536-1"/>
    </source>
</evidence>
<dbReference type="Gene3D" id="3.20.20.70">
    <property type="entry name" value="Aldolase class I"/>
    <property type="match status" value="1"/>
</dbReference>
<evidence type="ECO:0000256" key="7">
    <source>
        <dbReference type="PIRSR" id="PIRSR005536-2"/>
    </source>
</evidence>
<evidence type="ECO:0000313" key="11">
    <source>
        <dbReference type="EMBL" id="OOQ57108.1"/>
    </source>
</evidence>
<gene>
    <name evidence="11" type="ORF">BC343_16410</name>
</gene>
<dbReference type="PIRSF" id="PIRSF005536">
    <property type="entry name" value="Agal"/>
    <property type="match status" value="1"/>
</dbReference>
<feature type="domain" description="Glycosyl hydrolase family 36 C-terminal" evidence="9">
    <location>
        <begin position="630"/>
        <end position="716"/>
    </location>
</feature>
<feature type="domain" description="Glycosyl hydrolase family 36 N-terminal" evidence="10">
    <location>
        <begin position="51"/>
        <end position="270"/>
    </location>
</feature>
<feature type="binding site" evidence="7">
    <location>
        <position position="429"/>
    </location>
    <ligand>
        <name>substrate</name>
    </ligand>
</feature>
<comment type="caution">
    <text evidence="11">The sequence shown here is derived from an EMBL/GenBank/DDBJ whole genome shotgun (WGS) entry which is preliminary data.</text>
</comment>
<dbReference type="Pfam" id="PF16875">
    <property type="entry name" value="Glyco_hydro_36N"/>
    <property type="match status" value="1"/>
</dbReference>
<dbReference type="OrthoDB" id="9758822at2"/>
<evidence type="ECO:0000256" key="2">
    <source>
        <dbReference type="ARBA" id="ARBA00012755"/>
    </source>
</evidence>
<dbReference type="InterPro" id="IPR013780">
    <property type="entry name" value="Glyco_hydro_b"/>
</dbReference>
<feature type="binding site" evidence="7">
    <location>
        <position position="513"/>
    </location>
    <ligand>
        <name>substrate</name>
    </ligand>
</feature>
<keyword evidence="3 5" id="KW-0378">Hydrolase</keyword>
<dbReference type="Proteomes" id="UP000189739">
    <property type="component" value="Unassembled WGS sequence"/>
</dbReference>
<dbReference type="InterPro" id="IPR050985">
    <property type="entry name" value="Alpha-glycosidase_related"/>
</dbReference>
<dbReference type="EMBL" id="MBTF01000037">
    <property type="protein sequence ID" value="OOQ57108.1"/>
    <property type="molecule type" value="Genomic_DNA"/>
</dbReference>
<dbReference type="FunFam" id="3.20.20.70:FF:000118">
    <property type="entry name" value="Alpha-galactosidase"/>
    <property type="match status" value="1"/>
</dbReference>
<comment type="similarity">
    <text evidence="5">Belongs to the glycosyl hydrolase.</text>
</comment>
<feature type="binding site" evidence="7">
    <location>
        <position position="535"/>
    </location>
    <ligand>
        <name>substrate</name>
    </ligand>
</feature>
<dbReference type="PANTHER" id="PTHR43053:SF3">
    <property type="entry name" value="ALPHA-GALACTOSIDASE C-RELATED"/>
    <property type="match status" value="1"/>
</dbReference>
<dbReference type="RefSeq" id="WP_078350980.1">
    <property type="nucleotide sequence ID" value="NZ_MBTF01000037.1"/>
</dbReference>
<dbReference type="InterPro" id="IPR031705">
    <property type="entry name" value="Glyco_hydro_36_C"/>
</dbReference>
<reference evidence="11 12" key="1">
    <citation type="submission" date="2016-07" db="EMBL/GenBank/DDBJ databases">
        <title>Genomic analysis of zinc-resistant bacterium Mucilaginibacter pedocola TBZ30.</title>
        <authorList>
            <person name="Huang J."/>
            <person name="Tang J."/>
        </authorList>
    </citation>
    <scope>NUCLEOTIDE SEQUENCE [LARGE SCALE GENOMIC DNA]</scope>
    <source>
        <strain evidence="11 12">TBZ30</strain>
    </source>
</reference>
<feature type="active site" description="Nucleophile" evidence="6">
    <location>
        <position position="465"/>
    </location>
</feature>
<proteinExistence type="inferred from homology"/>
<sequence>MISPACYLRVIFCSLLITSVVCHAFGQSPKLIKIATKDNLLLLGVDGQKLKQYYYGKNINVNGTAAFKTSTDAYPNFGVNVEYSALRITHNDGNATTELVFAGLDSVKLNDNSTLTTVRLRDSFYPLNVSICYKTYKQENIIEQWVEVSNAEKGAITLHEAASASLAFKNEHYYATTYTGNWTNEYNLNEDELLAGTKVVDSKLGVRTSQHSSPEFLLSLDERLDEDKGTVIGGALAWPGNWQFAFNVDDRKSLQVSAGINPYASAYVLAAGKKLTLPSLLYTFSTNGAGEVTRRFHHWARQYGIADGTGKREVLFNNWEATTFDFNEEKLSSIIKEAGAMGYELFLLDDGWFGNKYPRNTDQAGLGDWQVNKAKLPHGLEFLAQQCRDNNMKFGLWVEPEMVNPKSELYEKHPDWVLTAPNRALDLQRNQMILDLTNPKVQDYISTLLEKLVTDNKGISYLKWDCNRYLSNAGSSYLPKDRQANLYIDYSNALLDIMKKFKAKFPDVALMLCASGGGRMDYGSMRYFNEYWPSDNTNPVDRVRIQWGLSYFFPSVGMAAHVTNQSSSLKFRFDVAIAGKLGMDMLPSHMNADEKAFAQKAIETYKGIRDVILQGDLYRLLSPYNSDRVSQMYVSENGQRAIVFNYLMKRNPYGNDQVVRLKGLKPGAKYKITELNKTNYTRLQDYDGQVLTGDELMNQGLRFSMWGELESNMILLTEI</sequence>
<dbReference type="InterPro" id="IPR013785">
    <property type="entry name" value="Aldolase_TIM"/>
</dbReference>
<dbReference type="GO" id="GO:0016052">
    <property type="term" value="P:carbohydrate catabolic process"/>
    <property type="evidence" value="ECO:0007669"/>
    <property type="project" value="InterPro"/>
</dbReference>
<protein>
    <recommendedName>
        <fullName evidence="2 5">Alpha-galactosidase</fullName>
        <ecNumber evidence="2 5">3.2.1.22</ecNumber>
    </recommendedName>
</protein>
<dbReference type="InterPro" id="IPR000111">
    <property type="entry name" value="Glyco_hydro_27/36_CS"/>
</dbReference>
<keyword evidence="8" id="KW-0732">Signal</keyword>
<evidence type="ECO:0000256" key="8">
    <source>
        <dbReference type="SAM" id="SignalP"/>
    </source>
</evidence>
<dbReference type="InterPro" id="IPR031704">
    <property type="entry name" value="Glyco_hydro_36_N"/>
</dbReference>
<feature type="active site" description="Proton donor" evidence="6">
    <location>
        <position position="535"/>
    </location>
</feature>
<evidence type="ECO:0000313" key="12">
    <source>
        <dbReference type="Proteomes" id="UP000189739"/>
    </source>
</evidence>
<feature type="signal peptide" evidence="8">
    <location>
        <begin position="1"/>
        <end position="24"/>
    </location>
</feature>
<accession>A0A1S9P924</accession>
<feature type="chain" id="PRO_5012006728" description="Alpha-galactosidase" evidence="8">
    <location>
        <begin position="25"/>
        <end position="719"/>
    </location>
</feature>
<dbReference type="InterPro" id="IPR002252">
    <property type="entry name" value="Glyco_hydro_36"/>
</dbReference>
<name>A0A1S9P924_9SPHI</name>
<dbReference type="AlphaFoldDB" id="A0A1S9P924"/>
<dbReference type="InterPro" id="IPR017853">
    <property type="entry name" value="GH"/>
</dbReference>
<dbReference type="Pfam" id="PF02065">
    <property type="entry name" value="Melibiase"/>
    <property type="match status" value="1"/>
</dbReference>
<evidence type="ECO:0000259" key="9">
    <source>
        <dbReference type="Pfam" id="PF16874"/>
    </source>
</evidence>
<dbReference type="InterPro" id="IPR038417">
    <property type="entry name" value="Alpga-gal_N_sf"/>
</dbReference>
<dbReference type="PANTHER" id="PTHR43053">
    <property type="entry name" value="GLYCOSIDASE FAMILY 31"/>
    <property type="match status" value="1"/>
</dbReference>
<keyword evidence="4 5" id="KW-0326">Glycosidase</keyword>
<dbReference type="STRING" id="1792845.BC343_16410"/>
<organism evidence="11 12">
    <name type="scientific">Mucilaginibacter pedocola</name>
    <dbReference type="NCBI Taxonomy" id="1792845"/>
    <lineage>
        <taxon>Bacteria</taxon>
        <taxon>Pseudomonadati</taxon>
        <taxon>Bacteroidota</taxon>
        <taxon>Sphingobacteriia</taxon>
        <taxon>Sphingobacteriales</taxon>
        <taxon>Sphingobacteriaceae</taxon>
        <taxon>Mucilaginibacter</taxon>
    </lineage>
</organism>
<keyword evidence="12" id="KW-1185">Reference proteome</keyword>
<feature type="binding site" evidence="7">
    <location>
        <position position="182"/>
    </location>
    <ligand>
        <name>substrate</name>
    </ligand>
</feature>